<comment type="cofactor">
    <cofactor evidence="14">
        <name>[4Fe-4S] cluster</name>
        <dbReference type="ChEBI" id="CHEBI:49883"/>
    </cofactor>
    <text evidence="14">Binds 1 [4Fe-4S] cluster.</text>
</comment>
<dbReference type="STRING" id="1150112.SAMN04487893_105104"/>
<dbReference type="CDD" id="cd03431">
    <property type="entry name" value="NUDIX_DNA_Glycosylase_C-MutY"/>
    <property type="match status" value="1"/>
</dbReference>
<evidence type="ECO:0000259" key="15">
    <source>
        <dbReference type="SMART" id="SM00478"/>
    </source>
</evidence>
<evidence type="ECO:0000256" key="8">
    <source>
        <dbReference type="ARBA" id="ARBA00022763"/>
    </source>
</evidence>
<keyword evidence="7" id="KW-0479">Metal-binding</keyword>
<dbReference type="FunFam" id="1.10.340.30:FF:000002">
    <property type="entry name" value="Adenine DNA glycosylase"/>
    <property type="match status" value="1"/>
</dbReference>
<keyword evidence="6" id="KW-0004">4Fe-4S</keyword>
<comment type="similarity">
    <text evidence="3 14">Belongs to the Nth/MutY family.</text>
</comment>
<dbReference type="InterPro" id="IPR011257">
    <property type="entry name" value="DNA_glycosylase"/>
</dbReference>
<name>A0A1I3Q8Q2_9FLAO</name>
<dbReference type="Proteomes" id="UP000243887">
    <property type="component" value="Unassembled WGS sequence"/>
</dbReference>
<evidence type="ECO:0000256" key="5">
    <source>
        <dbReference type="ARBA" id="ARBA00022023"/>
    </source>
</evidence>
<dbReference type="GO" id="GO:0000701">
    <property type="term" value="F:purine-specific mismatch base pair DNA N-glycosylase activity"/>
    <property type="evidence" value="ECO:0007669"/>
    <property type="project" value="UniProtKB-EC"/>
</dbReference>
<dbReference type="Gene3D" id="1.10.1670.10">
    <property type="entry name" value="Helix-hairpin-Helix base-excision DNA repair enzymes (C-terminal)"/>
    <property type="match status" value="1"/>
</dbReference>
<dbReference type="GO" id="GO:0035485">
    <property type="term" value="F:adenine/guanine mispair binding"/>
    <property type="evidence" value="ECO:0007669"/>
    <property type="project" value="TreeGrafter"/>
</dbReference>
<evidence type="ECO:0000256" key="9">
    <source>
        <dbReference type="ARBA" id="ARBA00022801"/>
    </source>
</evidence>
<evidence type="ECO:0000256" key="13">
    <source>
        <dbReference type="ARBA" id="ARBA00023295"/>
    </source>
</evidence>
<keyword evidence="8 14" id="KW-0227">DNA damage</keyword>
<evidence type="ECO:0000256" key="4">
    <source>
        <dbReference type="ARBA" id="ARBA00012045"/>
    </source>
</evidence>
<evidence type="ECO:0000256" key="3">
    <source>
        <dbReference type="ARBA" id="ARBA00008343"/>
    </source>
</evidence>
<sequence>MHFSNKLTAWYLQNRRSLPWRETKDPYAIWLSEIILQQTRVAQGLPYFEAFLHEFPTVFDLANAEEDKVMHLWQGLGYYSRARNLHATAKMVAFDYNGIFPNNSKELLKLKGVGEYTAAAIASFSYNEVIPVVDGNVFRVLARRFGINSDISTLTTKREFQALAASLIPKDSPALFNQAIMEFGALQCTPQSPDCTICPFQLECIAYQTNEVSSLPVKLSKTKVRDRHFDYLIFLDPNGNTQIQQRTKKDIWQQLYEFPLIESTTTELIDIKQQLTSLFPNLAIKQIELCNTDPIIHKLSHQKLHIRFWKIHTETALNNSSSIEELQKIGFPIVIHNFINNNLIDL</sequence>
<keyword evidence="13 14" id="KW-0326">Glycosidase</keyword>
<dbReference type="NCBIfam" id="TIGR01084">
    <property type="entry name" value="mutY"/>
    <property type="match status" value="1"/>
</dbReference>
<dbReference type="InterPro" id="IPR003265">
    <property type="entry name" value="HhH-GPD_domain"/>
</dbReference>
<dbReference type="Pfam" id="PF14815">
    <property type="entry name" value="NUDIX_4"/>
    <property type="match status" value="1"/>
</dbReference>
<dbReference type="Pfam" id="PF00633">
    <property type="entry name" value="HHH"/>
    <property type="match status" value="1"/>
</dbReference>
<keyword evidence="11" id="KW-0411">Iron-sulfur</keyword>
<dbReference type="GO" id="GO:0006298">
    <property type="term" value="P:mismatch repair"/>
    <property type="evidence" value="ECO:0007669"/>
    <property type="project" value="TreeGrafter"/>
</dbReference>
<evidence type="ECO:0000256" key="14">
    <source>
        <dbReference type="RuleBase" id="RU365096"/>
    </source>
</evidence>
<dbReference type="InterPro" id="IPR029119">
    <property type="entry name" value="MutY_C"/>
</dbReference>
<dbReference type="CDD" id="cd00056">
    <property type="entry name" value="ENDO3c"/>
    <property type="match status" value="1"/>
</dbReference>
<dbReference type="GO" id="GO:0046872">
    <property type="term" value="F:metal ion binding"/>
    <property type="evidence" value="ECO:0007669"/>
    <property type="project" value="UniProtKB-UniRule"/>
</dbReference>
<dbReference type="InterPro" id="IPR023170">
    <property type="entry name" value="HhH_base_excis_C"/>
</dbReference>
<dbReference type="GO" id="GO:0032357">
    <property type="term" value="F:oxidized purine DNA binding"/>
    <property type="evidence" value="ECO:0007669"/>
    <property type="project" value="TreeGrafter"/>
</dbReference>
<feature type="domain" description="HhH-GPD" evidence="15">
    <location>
        <begin position="35"/>
        <end position="186"/>
    </location>
</feature>
<evidence type="ECO:0000256" key="11">
    <source>
        <dbReference type="ARBA" id="ARBA00023014"/>
    </source>
</evidence>
<dbReference type="Pfam" id="PF00730">
    <property type="entry name" value="HhH-GPD"/>
    <property type="match status" value="1"/>
</dbReference>
<protein>
    <recommendedName>
        <fullName evidence="5 14">Adenine DNA glycosylase</fullName>
        <ecNumber evidence="4 14">3.2.2.31</ecNumber>
    </recommendedName>
</protein>
<gene>
    <name evidence="16" type="ORF">SAMN04487893_105104</name>
</gene>
<dbReference type="GO" id="GO:0034039">
    <property type="term" value="F:8-oxo-7,8-dihydroguanine DNA N-glycosylase activity"/>
    <property type="evidence" value="ECO:0007669"/>
    <property type="project" value="TreeGrafter"/>
</dbReference>
<evidence type="ECO:0000256" key="2">
    <source>
        <dbReference type="ARBA" id="ARBA00002933"/>
    </source>
</evidence>
<evidence type="ECO:0000256" key="7">
    <source>
        <dbReference type="ARBA" id="ARBA00022723"/>
    </source>
</evidence>
<keyword evidence="17" id="KW-1185">Reference proteome</keyword>
<dbReference type="RefSeq" id="WP_090678588.1">
    <property type="nucleotide sequence ID" value="NZ_FORU01000005.1"/>
</dbReference>
<dbReference type="InterPro" id="IPR000445">
    <property type="entry name" value="HhH_motif"/>
</dbReference>
<dbReference type="InterPro" id="IPR015797">
    <property type="entry name" value="NUDIX_hydrolase-like_dom_sf"/>
</dbReference>
<dbReference type="SUPFAM" id="SSF48150">
    <property type="entry name" value="DNA-glycosylase"/>
    <property type="match status" value="1"/>
</dbReference>
<dbReference type="InterPro" id="IPR005760">
    <property type="entry name" value="A/G_AdeGlyc_MutY"/>
</dbReference>
<evidence type="ECO:0000256" key="10">
    <source>
        <dbReference type="ARBA" id="ARBA00023004"/>
    </source>
</evidence>
<keyword evidence="12" id="KW-0234">DNA repair</keyword>
<dbReference type="PANTHER" id="PTHR42944:SF1">
    <property type="entry name" value="ADENINE DNA GLYCOSYLASE"/>
    <property type="match status" value="1"/>
</dbReference>
<dbReference type="PANTHER" id="PTHR42944">
    <property type="entry name" value="ADENINE DNA GLYCOSYLASE"/>
    <property type="match status" value="1"/>
</dbReference>
<dbReference type="EMBL" id="FORU01000005">
    <property type="protein sequence ID" value="SFJ30035.1"/>
    <property type="molecule type" value="Genomic_DNA"/>
</dbReference>
<dbReference type="Gene3D" id="1.10.340.30">
    <property type="entry name" value="Hypothetical protein, domain 2"/>
    <property type="match status" value="1"/>
</dbReference>
<reference evidence="17" key="1">
    <citation type="submission" date="2016-10" db="EMBL/GenBank/DDBJ databases">
        <authorList>
            <person name="Varghese N."/>
            <person name="Submissions S."/>
        </authorList>
    </citation>
    <scope>NUCLEOTIDE SEQUENCE [LARGE SCALE GENOMIC DNA]</scope>
    <source>
        <strain evidence="17">DSM 26542</strain>
    </source>
</reference>
<dbReference type="InterPro" id="IPR044298">
    <property type="entry name" value="MIG/MutY"/>
</dbReference>
<organism evidence="16 17">
    <name type="scientific">Myroides guanonis</name>
    <dbReference type="NCBI Taxonomy" id="1150112"/>
    <lineage>
        <taxon>Bacteria</taxon>
        <taxon>Pseudomonadati</taxon>
        <taxon>Bacteroidota</taxon>
        <taxon>Flavobacteriia</taxon>
        <taxon>Flavobacteriales</taxon>
        <taxon>Flavobacteriaceae</taxon>
        <taxon>Myroides</taxon>
    </lineage>
</organism>
<dbReference type="GO" id="GO:0006284">
    <property type="term" value="P:base-excision repair"/>
    <property type="evidence" value="ECO:0007669"/>
    <property type="project" value="UniProtKB-UniRule"/>
</dbReference>
<dbReference type="SMART" id="SM00478">
    <property type="entry name" value="ENDO3c"/>
    <property type="match status" value="1"/>
</dbReference>
<keyword evidence="9" id="KW-0378">Hydrolase</keyword>
<evidence type="ECO:0000313" key="16">
    <source>
        <dbReference type="EMBL" id="SFJ30035.1"/>
    </source>
</evidence>
<dbReference type="SUPFAM" id="SSF55811">
    <property type="entry name" value="Nudix"/>
    <property type="match status" value="1"/>
</dbReference>
<comment type="catalytic activity">
    <reaction evidence="1 14">
        <text>Hydrolyzes free adenine bases from 7,8-dihydro-8-oxoguanine:adenine mismatched double-stranded DNA, leaving an apurinic site.</text>
        <dbReference type="EC" id="3.2.2.31"/>
    </reaction>
</comment>
<dbReference type="OrthoDB" id="9802365at2"/>
<evidence type="ECO:0000256" key="12">
    <source>
        <dbReference type="ARBA" id="ARBA00023204"/>
    </source>
</evidence>
<dbReference type="AlphaFoldDB" id="A0A1I3Q8Q2"/>
<keyword evidence="10 14" id="KW-0408">Iron</keyword>
<evidence type="ECO:0000313" key="17">
    <source>
        <dbReference type="Proteomes" id="UP000243887"/>
    </source>
</evidence>
<evidence type="ECO:0000256" key="1">
    <source>
        <dbReference type="ARBA" id="ARBA00000843"/>
    </source>
</evidence>
<accession>A0A1I3Q8Q2</accession>
<evidence type="ECO:0000256" key="6">
    <source>
        <dbReference type="ARBA" id="ARBA00022485"/>
    </source>
</evidence>
<dbReference type="EC" id="3.2.2.31" evidence="4 14"/>
<dbReference type="Gene3D" id="3.90.79.10">
    <property type="entry name" value="Nucleoside Triphosphate Pyrophosphohydrolase"/>
    <property type="match status" value="1"/>
</dbReference>
<proteinExistence type="inferred from homology"/>
<dbReference type="GO" id="GO:0051539">
    <property type="term" value="F:4 iron, 4 sulfur cluster binding"/>
    <property type="evidence" value="ECO:0007669"/>
    <property type="project" value="UniProtKB-UniRule"/>
</dbReference>
<comment type="function">
    <text evidence="2">Adenine glycosylase active on G-A mispairs. MutY also corrects error-prone DNA synthesis past GO lesions which are due to the oxidatively damaged form of guanine: 7,8-dihydro-8-oxoguanine (8-oxo-dGTP).</text>
</comment>